<gene>
    <name evidence="2" type="ORF">CYNAS_LOCUS14049</name>
</gene>
<keyword evidence="3" id="KW-1185">Reference proteome</keyword>
<sequence>MKTSTAPGPDHLSVELLRAEGHRLHELHGPHPDGFQSNRSLPEVPTASRPNLRRLRERRNQRHPVSASRSRSGPSLREDINQLLQGLYNNDAAITSPPDHSNRKGVRQGDTTLTKLFTAALQWVMNWTGTREAYELMGDSCPTFVLRMTSFSSRTVSLKQKRC</sequence>
<feature type="region of interest" description="Disordered" evidence="1">
    <location>
        <begin position="25"/>
        <end position="79"/>
    </location>
</feature>
<proteinExistence type="predicted"/>
<evidence type="ECO:0000313" key="2">
    <source>
        <dbReference type="EMBL" id="CAJ0602066.1"/>
    </source>
</evidence>
<name>A0AA36H1H8_CYLNA</name>
<dbReference type="EMBL" id="CATQJL010000305">
    <property type="protein sequence ID" value="CAJ0602066.1"/>
    <property type="molecule type" value="Genomic_DNA"/>
</dbReference>
<comment type="caution">
    <text evidence="2">The sequence shown here is derived from an EMBL/GenBank/DDBJ whole genome shotgun (WGS) entry which is preliminary data.</text>
</comment>
<evidence type="ECO:0000313" key="3">
    <source>
        <dbReference type="Proteomes" id="UP001176961"/>
    </source>
</evidence>
<protein>
    <submittedName>
        <fullName evidence="2">Uncharacterized protein</fullName>
    </submittedName>
</protein>
<dbReference type="Proteomes" id="UP001176961">
    <property type="component" value="Unassembled WGS sequence"/>
</dbReference>
<feature type="compositionally biased region" description="Basic residues" evidence="1">
    <location>
        <begin position="51"/>
        <end position="62"/>
    </location>
</feature>
<organism evidence="2 3">
    <name type="scientific">Cylicocyclus nassatus</name>
    <name type="common">Nematode worm</name>
    <dbReference type="NCBI Taxonomy" id="53992"/>
    <lineage>
        <taxon>Eukaryota</taxon>
        <taxon>Metazoa</taxon>
        <taxon>Ecdysozoa</taxon>
        <taxon>Nematoda</taxon>
        <taxon>Chromadorea</taxon>
        <taxon>Rhabditida</taxon>
        <taxon>Rhabditina</taxon>
        <taxon>Rhabditomorpha</taxon>
        <taxon>Strongyloidea</taxon>
        <taxon>Strongylidae</taxon>
        <taxon>Cylicocyclus</taxon>
    </lineage>
</organism>
<evidence type="ECO:0000256" key="1">
    <source>
        <dbReference type="SAM" id="MobiDB-lite"/>
    </source>
</evidence>
<accession>A0AA36H1H8</accession>
<reference evidence="2" key="1">
    <citation type="submission" date="2023-07" db="EMBL/GenBank/DDBJ databases">
        <authorList>
            <consortium name="CYATHOMIX"/>
        </authorList>
    </citation>
    <scope>NUCLEOTIDE SEQUENCE</scope>
    <source>
        <strain evidence="2">N/A</strain>
    </source>
</reference>
<dbReference type="AlphaFoldDB" id="A0AA36H1H8"/>